<keyword evidence="4" id="KW-1185">Reference proteome</keyword>
<dbReference type="Proteomes" id="UP000800092">
    <property type="component" value="Unassembled WGS sequence"/>
</dbReference>
<feature type="region of interest" description="Disordered" evidence="1">
    <location>
        <begin position="34"/>
        <end position="56"/>
    </location>
</feature>
<reference evidence="3" key="1">
    <citation type="journal article" date="2020" name="Stud. Mycol.">
        <title>101 Dothideomycetes genomes: a test case for predicting lifestyles and emergence of pathogens.</title>
        <authorList>
            <person name="Haridas S."/>
            <person name="Albert R."/>
            <person name="Binder M."/>
            <person name="Bloem J."/>
            <person name="Labutti K."/>
            <person name="Salamov A."/>
            <person name="Andreopoulos B."/>
            <person name="Baker S."/>
            <person name="Barry K."/>
            <person name="Bills G."/>
            <person name="Bluhm B."/>
            <person name="Cannon C."/>
            <person name="Castanera R."/>
            <person name="Culley D."/>
            <person name="Daum C."/>
            <person name="Ezra D."/>
            <person name="Gonzalez J."/>
            <person name="Henrissat B."/>
            <person name="Kuo A."/>
            <person name="Liang C."/>
            <person name="Lipzen A."/>
            <person name="Lutzoni F."/>
            <person name="Magnuson J."/>
            <person name="Mondo S."/>
            <person name="Nolan M."/>
            <person name="Ohm R."/>
            <person name="Pangilinan J."/>
            <person name="Park H.-J."/>
            <person name="Ramirez L."/>
            <person name="Alfaro M."/>
            <person name="Sun H."/>
            <person name="Tritt A."/>
            <person name="Yoshinaga Y."/>
            <person name="Zwiers L.-H."/>
            <person name="Turgeon B."/>
            <person name="Goodwin S."/>
            <person name="Spatafora J."/>
            <person name="Crous P."/>
            <person name="Grigoriev I."/>
        </authorList>
    </citation>
    <scope>NUCLEOTIDE SEQUENCE</scope>
    <source>
        <strain evidence="3">Tuck. ex Michener</strain>
    </source>
</reference>
<organism evidence="3 4">
    <name type="scientific">Viridothelium virens</name>
    <name type="common">Speckled blister lichen</name>
    <name type="synonym">Trypethelium virens</name>
    <dbReference type="NCBI Taxonomy" id="1048519"/>
    <lineage>
        <taxon>Eukaryota</taxon>
        <taxon>Fungi</taxon>
        <taxon>Dikarya</taxon>
        <taxon>Ascomycota</taxon>
        <taxon>Pezizomycotina</taxon>
        <taxon>Dothideomycetes</taxon>
        <taxon>Dothideomycetes incertae sedis</taxon>
        <taxon>Trypetheliales</taxon>
        <taxon>Trypetheliaceae</taxon>
        <taxon>Viridothelium</taxon>
    </lineage>
</organism>
<dbReference type="AlphaFoldDB" id="A0A6A6HHD5"/>
<sequence length="108" mass="12247">MSFQRPILSSKILTRSQPPIYHGSLRRFCAHPQIREESKHSGPKITANYNRPAVPRSSSQLPVFPIIAIFLSGSGLFYLLVKQREGESKQHYQMPEHVTTNPRKSSSS</sequence>
<feature type="transmembrane region" description="Helical" evidence="2">
    <location>
        <begin position="61"/>
        <end position="81"/>
    </location>
</feature>
<name>A0A6A6HHD5_VIRVR</name>
<keyword evidence="2" id="KW-1133">Transmembrane helix</keyword>
<feature type="region of interest" description="Disordered" evidence="1">
    <location>
        <begin position="86"/>
        <end position="108"/>
    </location>
</feature>
<proteinExistence type="predicted"/>
<evidence type="ECO:0000256" key="1">
    <source>
        <dbReference type="SAM" id="MobiDB-lite"/>
    </source>
</evidence>
<feature type="compositionally biased region" description="Polar residues" evidence="1">
    <location>
        <begin position="98"/>
        <end position="108"/>
    </location>
</feature>
<dbReference type="EMBL" id="ML991779">
    <property type="protein sequence ID" value="KAF2237554.1"/>
    <property type="molecule type" value="Genomic_DNA"/>
</dbReference>
<evidence type="ECO:0000256" key="2">
    <source>
        <dbReference type="SAM" id="Phobius"/>
    </source>
</evidence>
<keyword evidence="2" id="KW-0472">Membrane</keyword>
<accession>A0A6A6HHD5</accession>
<dbReference type="OrthoDB" id="3825042at2759"/>
<evidence type="ECO:0000313" key="3">
    <source>
        <dbReference type="EMBL" id="KAF2237554.1"/>
    </source>
</evidence>
<keyword evidence="2" id="KW-0812">Transmembrane</keyword>
<gene>
    <name evidence="3" type="ORF">EV356DRAFT_529884</name>
</gene>
<evidence type="ECO:0000313" key="4">
    <source>
        <dbReference type="Proteomes" id="UP000800092"/>
    </source>
</evidence>
<protein>
    <submittedName>
        <fullName evidence="3">Uncharacterized protein</fullName>
    </submittedName>
</protein>